<gene>
    <name evidence="3" type="ORF">POBO1169_LOCUS14454</name>
</gene>
<feature type="repeat" description="TPR" evidence="1">
    <location>
        <begin position="225"/>
        <end position="258"/>
    </location>
</feature>
<organism evidence="3">
    <name type="scientific">Pyramimonas obovata</name>
    <dbReference type="NCBI Taxonomy" id="1411642"/>
    <lineage>
        <taxon>Eukaryota</taxon>
        <taxon>Viridiplantae</taxon>
        <taxon>Chlorophyta</taxon>
        <taxon>Pyramimonadophyceae</taxon>
        <taxon>Pyramimonadales</taxon>
        <taxon>Pyramimonadaceae</taxon>
        <taxon>Pyramimonas</taxon>
        <taxon>Pyramimonas incertae sedis</taxon>
    </lineage>
</organism>
<feature type="repeat" description="TPR" evidence="1">
    <location>
        <begin position="191"/>
        <end position="224"/>
    </location>
</feature>
<dbReference type="Pfam" id="PF13414">
    <property type="entry name" value="TPR_11"/>
    <property type="match status" value="1"/>
</dbReference>
<evidence type="ECO:0000256" key="1">
    <source>
        <dbReference type="PROSITE-ProRule" id="PRU00339"/>
    </source>
</evidence>
<proteinExistence type="predicted"/>
<name>A0A7S0WQY3_9CHLO</name>
<dbReference type="PANTHER" id="PTHR10098:SF108">
    <property type="entry name" value="TETRATRICOPEPTIDE REPEAT PROTEIN 28"/>
    <property type="match status" value="1"/>
</dbReference>
<evidence type="ECO:0000256" key="2">
    <source>
        <dbReference type="SAM" id="Phobius"/>
    </source>
</evidence>
<protein>
    <recommendedName>
        <fullName evidence="4">Photosystem I assembly protein Ycf3</fullName>
    </recommendedName>
</protein>
<keyword evidence="2" id="KW-1133">Transmembrane helix</keyword>
<dbReference type="EMBL" id="HBFA01028572">
    <property type="protein sequence ID" value="CAD8679230.1"/>
    <property type="molecule type" value="Transcribed_RNA"/>
</dbReference>
<sequence length="278" mass="30623">MAQMAISRATPMVVASTRAVHTVAIRTRSPVSLGLARVGSVRGAAIPQQRVVQCRATSAETEKVKSVKVAEPIATLGAVVGLGWASEAQALEQVFGDVALGLDTSVQLLYLSALLALLAAGSFLVVRQVLVRRELETTAKDIGEKVRSGRAESEEYFELGVVMLRKKSFTQAIKNLEMALNTWDGEPEEKAQAYNALGYAYFQQEKFPQAVKEYKQAVELQPGYVTAWNNLGNAYEKIKQPEQALEAYQETLSYAPDNEIAKQRADMLSRRLTRLQRM</sequence>
<dbReference type="PANTHER" id="PTHR10098">
    <property type="entry name" value="RAPSYN-RELATED"/>
    <property type="match status" value="1"/>
</dbReference>
<dbReference type="AlphaFoldDB" id="A0A7S0WQY3"/>
<dbReference type="InterPro" id="IPR011990">
    <property type="entry name" value="TPR-like_helical_dom_sf"/>
</dbReference>
<dbReference type="PROSITE" id="PS50293">
    <property type="entry name" value="TPR_REGION"/>
    <property type="match status" value="2"/>
</dbReference>
<keyword evidence="2" id="KW-0812">Transmembrane</keyword>
<dbReference type="SMART" id="SM00028">
    <property type="entry name" value="TPR"/>
    <property type="match status" value="3"/>
</dbReference>
<reference evidence="3" key="1">
    <citation type="submission" date="2021-01" db="EMBL/GenBank/DDBJ databases">
        <authorList>
            <person name="Corre E."/>
            <person name="Pelletier E."/>
            <person name="Niang G."/>
            <person name="Scheremetjew M."/>
            <person name="Finn R."/>
            <person name="Kale V."/>
            <person name="Holt S."/>
            <person name="Cochrane G."/>
            <person name="Meng A."/>
            <person name="Brown T."/>
            <person name="Cohen L."/>
        </authorList>
    </citation>
    <scope>NUCLEOTIDE SEQUENCE</scope>
    <source>
        <strain evidence="3">CCMP722</strain>
    </source>
</reference>
<dbReference type="SUPFAM" id="SSF48452">
    <property type="entry name" value="TPR-like"/>
    <property type="match status" value="1"/>
</dbReference>
<dbReference type="Gene3D" id="1.25.40.10">
    <property type="entry name" value="Tetratricopeptide repeat domain"/>
    <property type="match status" value="1"/>
</dbReference>
<dbReference type="PROSITE" id="PS50005">
    <property type="entry name" value="TPR"/>
    <property type="match status" value="2"/>
</dbReference>
<keyword evidence="2" id="KW-0472">Membrane</keyword>
<evidence type="ECO:0000313" key="3">
    <source>
        <dbReference type="EMBL" id="CAD8679230.1"/>
    </source>
</evidence>
<accession>A0A7S0WQY3</accession>
<evidence type="ECO:0008006" key="4">
    <source>
        <dbReference type="Google" id="ProtNLM"/>
    </source>
</evidence>
<dbReference type="InterPro" id="IPR019734">
    <property type="entry name" value="TPR_rpt"/>
</dbReference>
<keyword evidence="1" id="KW-0802">TPR repeat</keyword>
<feature type="transmembrane region" description="Helical" evidence="2">
    <location>
        <begin position="108"/>
        <end position="126"/>
    </location>
</feature>